<reference evidence="4 5" key="1">
    <citation type="submission" date="2019-06" db="EMBL/GenBank/DDBJ databases">
        <title>Sequencing the genomes of 1000 actinobacteria strains.</title>
        <authorList>
            <person name="Klenk H.-P."/>
        </authorList>
    </citation>
    <scope>NUCLEOTIDE SEQUENCE [LARGE SCALE GENOMIC DNA]</scope>
    <source>
        <strain evidence="4 5">DSM 4813</strain>
    </source>
</reference>
<organism evidence="4 5">
    <name type="scientific">Rarobacter faecitabidus</name>
    <dbReference type="NCBI Taxonomy" id="13243"/>
    <lineage>
        <taxon>Bacteria</taxon>
        <taxon>Bacillati</taxon>
        <taxon>Actinomycetota</taxon>
        <taxon>Actinomycetes</taxon>
        <taxon>Micrococcales</taxon>
        <taxon>Rarobacteraceae</taxon>
        <taxon>Rarobacter</taxon>
    </lineage>
</organism>
<dbReference type="EMBL" id="VFOS01000006">
    <property type="protein sequence ID" value="TQL56667.1"/>
    <property type="molecule type" value="Genomic_DNA"/>
</dbReference>
<name>A0A542Z8J2_RARFA</name>
<dbReference type="Pfam" id="PF01882">
    <property type="entry name" value="DUF58"/>
    <property type="match status" value="1"/>
</dbReference>
<keyword evidence="2" id="KW-1133">Transmembrane helix</keyword>
<evidence type="ECO:0000313" key="5">
    <source>
        <dbReference type="Proteomes" id="UP000315389"/>
    </source>
</evidence>
<comment type="caution">
    <text evidence="4">The sequence shown here is derived from an EMBL/GenBank/DDBJ whole genome shotgun (WGS) entry which is preliminary data.</text>
</comment>
<proteinExistence type="predicted"/>
<accession>A0A542Z8J2</accession>
<evidence type="ECO:0000259" key="3">
    <source>
        <dbReference type="Pfam" id="PF01882"/>
    </source>
</evidence>
<feature type="transmembrane region" description="Helical" evidence="2">
    <location>
        <begin position="39"/>
        <end position="60"/>
    </location>
</feature>
<dbReference type="InterPro" id="IPR002881">
    <property type="entry name" value="DUF58"/>
</dbReference>
<feature type="region of interest" description="Disordered" evidence="1">
    <location>
        <begin position="181"/>
        <end position="212"/>
    </location>
</feature>
<feature type="transmembrane region" description="Helical" evidence="2">
    <location>
        <begin position="15"/>
        <end position="33"/>
    </location>
</feature>
<protein>
    <submittedName>
        <fullName evidence="4">Uncharacterized protein (DUF58 family)</fullName>
    </submittedName>
</protein>
<dbReference type="PANTHER" id="PTHR34351:SF1">
    <property type="entry name" value="SLR1927 PROTEIN"/>
    <property type="match status" value="1"/>
</dbReference>
<feature type="domain" description="DUF58" evidence="3">
    <location>
        <begin position="216"/>
        <end position="257"/>
    </location>
</feature>
<sequence>MSDGTNLKIRGRFTARGWFILLAGTTLVTFGVLTSLRTLLVAGTTMLLAVASAIGHQAWLRRRLRRAELRVTRTTDPPSPAWGTPTAISVRLSGRRLPRVIAWWFGTWIVDQVSAQVAGYEGTVALQFSRGGWETQYRVTPWARGAWPLGPMTLRFTDPMRLSVLRLSHPQTTTLNVRPRVSHDVSGTEADSAHTTGLITDRAPGTRRPDTDDTALREYSPGDDVRRVHWPTSARRRRLMVRAEESAPARPVAVVLDGRLVRPTGALANALGVVSQRSHRANAAAHWPVDLTASIVEALTAAGRRATLRITAASGYAEPLLADEVMDALTLLPDLSESSPPAELIGAIATLENQSVVVILAPLGDAELARLDNLVRGARSRNRTAIVVGGDDPERSELTARAFARGGWQVVAATAPDDSVLAVCHQVVAS</sequence>
<dbReference type="RefSeq" id="WP_142122335.1">
    <property type="nucleotide sequence ID" value="NZ_BAAASV010000002.1"/>
</dbReference>
<evidence type="ECO:0000256" key="1">
    <source>
        <dbReference type="SAM" id="MobiDB-lite"/>
    </source>
</evidence>
<dbReference type="AlphaFoldDB" id="A0A542Z8J2"/>
<dbReference type="OrthoDB" id="9812729at2"/>
<evidence type="ECO:0000313" key="4">
    <source>
        <dbReference type="EMBL" id="TQL56667.1"/>
    </source>
</evidence>
<keyword evidence="2" id="KW-0812">Transmembrane</keyword>
<dbReference type="PANTHER" id="PTHR34351">
    <property type="entry name" value="SLR1927 PROTEIN-RELATED"/>
    <property type="match status" value="1"/>
</dbReference>
<keyword evidence="5" id="KW-1185">Reference proteome</keyword>
<gene>
    <name evidence="4" type="ORF">FB461_2390</name>
</gene>
<evidence type="ECO:0000256" key="2">
    <source>
        <dbReference type="SAM" id="Phobius"/>
    </source>
</evidence>
<dbReference type="Proteomes" id="UP000315389">
    <property type="component" value="Unassembled WGS sequence"/>
</dbReference>
<keyword evidence="2" id="KW-0472">Membrane</keyword>